<dbReference type="InterPro" id="IPR036215">
    <property type="entry name" value="TM0957-like_sf"/>
</dbReference>
<dbReference type="Proteomes" id="UP000322553">
    <property type="component" value="Chromosome"/>
</dbReference>
<dbReference type="AlphaFoldDB" id="A0A1S1NPV4"/>
<gene>
    <name evidence="1" type="ORF">FY550_01770</name>
</gene>
<dbReference type="EMBL" id="CP043420">
    <property type="protein sequence ID" value="QEL09984.1"/>
    <property type="molecule type" value="Genomic_DNA"/>
</dbReference>
<proteinExistence type="predicted"/>
<accession>A0A1S1NPV4</accession>
<evidence type="ECO:0000313" key="1">
    <source>
        <dbReference type="EMBL" id="QEL09984.1"/>
    </source>
</evidence>
<dbReference type="RefSeq" id="WP_070981133.1">
    <property type="nucleotide sequence ID" value="NZ_CP043420.1"/>
</dbReference>
<keyword evidence="2" id="KW-1185">Reference proteome</keyword>
<name>A0A1S1NPV4_9GAMM</name>
<dbReference type="STRING" id="657387.BH688_14815"/>
<dbReference type="SUPFAM" id="SSF141318">
    <property type="entry name" value="TM0957-like"/>
    <property type="match status" value="1"/>
</dbReference>
<dbReference type="Pfam" id="PF10054">
    <property type="entry name" value="DUF2291"/>
    <property type="match status" value="1"/>
</dbReference>
<evidence type="ECO:0000313" key="2">
    <source>
        <dbReference type="Proteomes" id="UP000322553"/>
    </source>
</evidence>
<dbReference type="KEGG" id="kuy:FY550_01770"/>
<protein>
    <submittedName>
        <fullName evidence="1">DUF2291 domain-containing protein</fullName>
    </submittedName>
</protein>
<dbReference type="InterPro" id="IPR014582">
    <property type="entry name" value="UCP033535_lipo"/>
</dbReference>
<sequence length="216" mass="23490">MYISRRRGQLSLVVVAMLLLGMTTTGFRLVSDQELEKIRSADQGPAIDPAQVFEQQLVPWATQRATPLAKVLAAIDEKGFTAACQAYGVQTSQAFPCTFWVKVAGTVKQVARGSRVGRVSIETNASRQVNLMVGPVIPGTAIRDGFPEIKYSDFSNQNSFADFADGLNQQVEQVIERHGELSAGQSLEAVGAYATWDGMDRSIDIVPVALHHQEGH</sequence>
<dbReference type="OrthoDB" id="6631333at2"/>
<reference evidence="1 2" key="1">
    <citation type="submission" date="2019-08" db="EMBL/GenBank/DDBJ databases">
        <title>Complete genome sequence of Kushneria sp. YCWA18, a halophilic phosphate-solubilizing bacterium isolated from Daqiao saltern in China.</title>
        <authorList>
            <person name="Du G.-X."/>
            <person name="Qu L.-Y."/>
        </authorList>
    </citation>
    <scope>NUCLEOTIDE SEQUENCE [LARGE SCALE GENOMIC DNA]</scope>
    <source>
        <strain evidence="1 2">YCWA18</strain>
    </source>
</reference>
<organism evidence="1 2">
    <name type="scientific">Kushneria phosphatilytica</name>
    <dbReference type="NCBI Taxonomy" id="657387"/>
    <lineage>
        <taxon>Bacteria</taxon>
        <taxon>Pseudomonadati</taxon>
        <taxon>Pseudomonadota</taxon>
        <taxon>Gammaproteobacteria</taxon>
        <taxon>Oceanospirillales</taxon>
        <taxon>Halomonadaceae</taxon>
        <taxon>Kushneria</taxon>
    </lineage>
</organism>